<organism evidence="8 9">
    <name type="scientific">Cyclotella atomus</name>
    <dbReference type="NCBI Taxonomy" id="382360"/>
    <lineage>
        <taxon>Eukaryota</taxon>
        <taxon>Sar</taxon>
        <taxon>Stramenopiles</taxon>
        <taxon>Ochrophyta</taxon>
        <taxon>Bacillariophyta</taxon>
        <taxon>Coscinodiscophyceae</taxon>
        <taxon>Thalassiosirophycidae</taxon>
        <taxon>Stephanodiscales</taxon>
        <taxon>Stephanodiscaceae</taxon>
        <taxon>Cyclotella</taxon>
    </lineage>
</organism>
<comment type="subcellular location">
    <subcellularLocation>
        <location evidence="1">Membrane</location>
        <topology evidence="1">Multi-pass membrane protein</topology>
    </subcellularLocation>
</comment>
<dbReference type="PROSITE" id="PS50922">
    <property type="entry name" value="TLC"/>
    <property type="match status" value="1"/>
</dbReference>
<comment type="caution">
    <text evidence="8">The sequence shown here is derived from an EMBL/GenBank/DDBJ whole genome shotgun (WGS) entry which is preliminary data.</text>
</comment>
<dbReference type="PANTHER" id="PTHR13439">
    <property type="entry name" value="CT120 PROTEIN"/>
    <property type="match status" value="1"/>
</dbReference>
<dbReference type="Pfam" id="PF03798">
    <property type="entry name" value="TRAM_LAG1_CLN8"/>
    <property type="match status" value="1"/>
</dbReference>
<reference evidence="8 9" key="1">
    <citation type="submission" date="2024-10" db="EMBL/GenBank/DDBJ databases">
        <title>Updated reference genomes for cyclostephanoid diatoms.</title>
        <authorList>
            <person name="Roberts W.R."/>
            <person name="Alverson A.J."/>
        </authorList>
    </citation>
    <scope>NUCLEOTIDE SEQUENCE [LARGE SCALE GENOMIC DNA]</scope>
    <source>
        <strain evidence="8 9">AJA010-31</strain>
    </source>
</reference>
<gene>
    <name evidence="8" type="ORF">ACHAWO_006279</name>
</gene>
<feature type="transmembrane region" description="Helical" evidence="6">
    <location>
        <begin position="199"/>
        <end position="217"/>
    </location>
</feature>
<protein>
    <recommendedName>
        <fullName evidence="7">TLC domain-containing protein</fullName>
    </recommendedName>
</protein>
<keyword evidence="3 6" id="KW-1133">Transmembrane helix</keyword>
<dbReference type="Proteomes" id="UP001530400">
    <property type="component" value="Unassembled WGS sequence"/>
</dbReference>
<keyword evidence="9" id="KW-1185">Reference proteome</keyword>
<evidence type="ECO:0000256" key="4">
    <source>
        <dbReference type="ARBA" id="ARBA00023136"/>
    </source>
</evidence>
<feature type="transmembrane region" description="Helical" evidence="6">
    <location>
        <begin position="274"/>
        <end position="297"/>
    </location>
</feature>
<proteinExistence type="predicted"/>
<evidence type="ECO:0000256" key="1">
    <source>
        <dbReference type="ARBA" id="ARBA00004141"/>
    </source>
</evidence>
<keyword evidence="4 5" id="KW-0472">Membrane</keyword>
<evidence type="ECO:0000256" key="2">
    <source>
        <dbReference type="ARBA" id="ARBA00022692"/>
    </source>
</evidence>
<evidence type="ECO:0000256" key="3">
    <source>
        <dbReference type="ARBA" id="ARBA00022989"/>
    </source>
</evidence>
<evidence type="ECO:0000313" key="9">
    <source>
        <dbReference type="Proteomes" id="UP001530400"/>
    </source>
</evidence>
<sequence>MNPPLMQNSHENGSFAALQLLFTAICAWELIYHFFRFAIKLVLTNHPDWILAESSSNEVNSNESKASGEQNGQPTSKIHETNRNLIQRGPSYVTSQIHAIYASYRGILHLYNLQSVSNLDKLFIPSQHSINNVTTPRWMHLQVATTNTIFLSYLLYDLLHVILQYPKLGGIDTILHHVLFAICSVINGTYGIMAHPFGWLVVGEISTIFLNWRWFLLKSGRRDGDWINVVNGLFAFSFFVTRNVIYTCGMVHLFWTSWEEVKSLPEISGVPLGWFGMTVGCMFLGWALNVVWGWKILNMMISGGGKKRKEQ</sequence>
<accession>A0ABD3PV64</accession>
<dbReference type="InterPro" id="IPR050846">
    <property type="entry name" value="TLCD"/>
</dbReference>
<keyword evidence="2 5" id="KW-0812">Transmembrane</keyword>
<dbReference type="InterPro" id="IPR006634">
    <property type="entry name" value="TLC-dom"/>
</dbReference>
<evidence type="ECO:0000313" key="8">
    <source>
        <dbReference type="EMBL" id="KAL3791717.1"/>
    </source>
</evidence>
<feature type="transmembrane region" description="Helical" evidence="6">
    <location>
        <begin position="229"/>
        <end position="254"/>
    </location>
</feature>
<dbReference type="PANTHER" id="PTHR13439:SF0">
    <property type="entry name" value="TOPOISOMERASE I DAMAGE AFFECTED PROTEIN 4"/>
    <property type="match status" value="1"/>
</dbReference>
<dbReference type="EMBL" id="JALLPJ020000453">
    <property type="protein sequence ID" value="KAL3791717.1"/>
    <property type="molecule type" value="Genomic_DNA"/>
</dbReference>
<dbReference type="GO" id="GO:0016020">
    <property type="term" value="C:membrane"/>
    <property type="evidence" value="ECO:0007669"/>
    <property type="project" value="UniProtKB-SubCell"/>
</dbReference>
<feature type="transmembrane region" description="Helical" evidence="6">
    <location>
        <begin position="15"/>
        <end position="35"/>
    </location>
</feature>
<evidence type="ECO:0000259" key="7">
    <source>
        <dbReference type="PROSITE" id="PS50922"/>
    </source>
</evidence>
<evidence type="ECO:0000256" key="5">
    <source>
        <dbReference type="PROSITE-ProRule" id="PRU00205"/>
    </source>
</evidence>
<feature type="domain" description="TLC" evidence="7">
    <location>
        <begin position="84"/>
        <end position="305"/>
    </location>
</feature>
<name>A0ABD3PV64_9STRA</name>
<dbReference type="SMART" id="SM00724">
    <property type="entry name" value="TLC"/>
    <property type="match status" value="1"/>
</dbReference>
<dbReference type="AlphaFoldDB" id="A0ABD3PV64"/>
<evidence type="ECO:0000256" key="6">
    <source>
        <dbReference type="SAM" id="Phobius"/>
    </source>
</evidence>